<dbReference type="InParanoid" id="D9Q1B7"/>
<dbReference type="GO" id="GO:0046872">
    <property type="term" value="F:metal ion binding"/>
    <property type="evidence" value="ECO:0007669"/>
    <property type="project" value="UniProtKB-KW"/>
</dbReference>
<accession>D9Q1B7</accession>
<evidence type="ECO:0000313" key="8">
    <source>
        <dbReference type="Proteomes" id="UP000000346"/>
    </source>
</evidence>
<evidence type="ECO:0000256" key="1">
    <source>
        <dbReference type="ARBA" id="ARBA00001947"/>
    </source>
</evidence>
<protein>
    <submittedName>
        <fullName evidence="7">Zn-dependent hydrolase (AttM-related)</fullName>
    </submittedName>
</protein>
<dbReference type="GeneID" id="9498932"/>
<evidence type="ECO:0000256" key="3">
    <source>
        <dbReference type="ARBA" id="ARBA00022723"/>
    </source>
</evidence>
<keyword evidence="3" id="KW-0479">Metal-binding</keyword>
<dbReference type="EMBL" id="CP001742">
    <property type="protein sequence ID" value="ADL19105.1"/>
    <property type="molecule type" value="Genomic_DNA"/>
</dbReference>
<organism evidence="7 8">
    <name type="scientific">Acidilobus saccharovorans (strain DSM 16705 / JCM 18335 / VKM B-2471 / 345-15)</name>
    <dbReference type="NCBI Taxonomy" id="666510"/>
    <lineage>
        <taxon>Archaea</taxon>
        <taxon>Thermoproteota</taxon>
        <taxon>Thermoprotei</taxon>
        <taxon>Acidilobales</taxon>
        <taxon>Acidilobaceae</taxon>
        <taxon>Acidilobus</taxon>
    </lineage>
</organism>
<dbReference type="SMART" id="SM00849">
    <property type="entry name" value="Lactamase_B"/>
    <property type="match status" value="1"/>
</dbReference>
<dbReference type="CDD" id="cd07729">
    <property type="entry name" value="AHL_lactonase_MBL-fold"/>
    <property type="match status" value="1"/>
</dbReference>
<dbReference type="InterPro" id="IPR036866">
    <property type="entry name" value="RibonucZ/Hydroxyglut_hydro"/>
</dbReference>
<evidence type="ECO:0000313" key="7">
    <source>
        <dbReference type="EMBL" id="ADL19105.1"/>
    </source>
</evidence>
<dbReference type="HOGENOM" id="CLU_030571_3_2_2"/>
<reference evidence="7 8" key="1">
    <citation type="journal article" date="2010" name="Appl. Environ. Microbiol.">
        <title>The genome sequence of the crenarchaeon Acidilobus saccharovorans supports a new order, Acidilobales, and suggests an important ecological role in terrestrial acidic hot springs.</title>
        <authorList>
            <person name="Mardanov A.V."/>
            <person name="Svetlitchnyi V.A."/>
            <person name="Beletsky A.V."/>
            <person name="Prokofeva M.I."/>
            <person name="Bonch-Osmolovskaya E.A."/>
            <person name="Ravin N.V."/>
            <person name="Skryabin K.G."/>
        </authorList>
    </citation>
    <scope>NUCLEOTIDE SEQUENCE [LARGE SCALE GENOMIC DNA]</scope>
    <source>
        <strain evidence="8">DSM 16705 / JCM 18335 / VKM B-2471 / 345-15</strain>
    </source>
</reference>
<dbReference type="SUPFAM" id="SSF56281">
    <property type="entry name" value="Metallo-hydrolase/oxidoreductase"/>
    <property type="match status" value="1"/>
</dbReference>
<dbReference type="FunCoup" id="D9Q1B7">
    <property type="interactions" value="22"/>
</dbReference>
<feature type="domain" description="Metallo-beta-lactamase" evidence="6">
    <location>
        <begin position="44"/>
        <end position="253"/>
    </location>
</feature>
<comment type="cofactor">
    <cofactor evidence="1">
        <name>Zn(2+)</name>
        <dbReference type="ChEBI" id="CHEBI:29105"/>
    </cofactor>
</comment>
<dbReference type="eggNOG" id="arCOG00511">
    <property type="taxonomic scope" value="Archaea"/>
</dbReference>
<keyword evidence="4 7" id="KW-0378">Hydrolase</keyword>
<dbReference type="GO" id="GO:0016787">
    <property type="term" value="F:hydrolase activity"/>
    <property type="evidence" value="ECO:0007669"/>
    <property type="project" value="UniProtKB-KW"/>
</dbReference>
<dbReference type="STRING" id="666510.ASAC_0699"/>
<gene>
    <name evidence="7" type="ordered locus">ASAC_0699</name>
</gene>
<dbReference type="PANTHER" id="PTHR42978:SF2">
    <property type="entry name" value="102 KBASES UNSTABLE REGION: FROM 1 TO 119443"/>
    <property type="match status" value="1"/>
</dbReference>
<keyword evidence="5" id="KW-0862">Zinc</keyword>
<comment type="similarity">
    <text evidence="2">Belongs to the metallo-beta-lactamase superfamily.</text>
</comment>
<dbReference type="Gene3D" id="3.60.15.10">
    <property type="entry name" value="Ribonuclease Z/Hydroxyacylglutathione hydrolase-like"/>
    <property type="match status" value="1"/>
</dbReference>
<dbReference type="KEGG" id="asc:ASAC_0699"/>
<dbReference type="InterPro" id="IPR051013">
    <property type="entry name" value="MBL_superfamily_lactonases"/>
</dbReference>
<dbReference type="Proteomes" id="UP000000346">
    <property type="component" value="Chromosome"/>
</dbReference>
<evidence type="ECO:0000259" key="6">
    <source>
        <dbReference type="SMART" id="SM00849"/>
    </source>
</evidence>
<keyword evidence="8" id="KW-1185">Reference proteome</keyword>
<dbReference type="InterPro" id="IPR001279">
    <property type="entry name" value="Metallo-B-lactamas"/>
</dbReference>
<dbReference type="OrthoDB" id="7773at2157"/>
<dbReference type="AlphaFoldDB" id="D9Q1B7"/>
<evidence type="ECO:0000256" key="4">
    <source>
        <dbReference type="ARBA" id="ARBA00022801"/>
    </source>
</evidence>
<dbReference type="Pfam" id="PF00753">
    <property type="entry name" value="Lactamase_B"/>
    <property type="match status" value="1"/>
</dbReference>
<evidence type="ECO:0000256" key="5">
    <source>
        <dbReference type="ARBA" id="ARBA00022833"/>
    </source>
</evidence>
<dbReference type="PANTHER" id="PTHR42978">
    <property type="entry name" value="QUORUM-QUENCHING LACTONASE YTNP-RELATED-RELATED"/>
    <property type="match status" value="1"/>
</dbReference>
<proteinExistence type="inferred from homology"/>
<sequence>MAETGVKHAYLFDYGLMQAEWGWFLPDPATNGQRDKPRRWVEFPMAGALIEHEDGWIMIDSGPSPDAARVWPKESFEAFPVVRFTQDNVSVNQLKQLNLKPEDIRAIIFTHLHLDHAGQAYMYRDSAYLIAHRLELQHALTQIWEGKYGAYVPSDFEPLKGARWVLVDEERLEILPGIEVIHTGGHTPGHMVVKVEAPNGDTWYFMGDFFHMPEEFETESKGWLLYNGDQFESFTRKMKFWTSSKRVHMFMTHDPTNWQKYPRIPRPLF</sequence>
<name>D9Q1B7_ACIS3</name>
<dbReference type="RefSeq" id="WP_013266617.1">
    <property type="nucleotide sequence ID" value="NC_014374.1"/>
</dbReference>
<evidence type="ECO:0000256" key="2">
    <source>
        <dbReference type="ARBA" id="ARBA00007749"/>
    </source>
</evidence>